<dbReference type="GeneID" id="75831807"/>
<feature type="region of interest" description="Disordered" evidence="1">
    <location>
        <begin position="116"/>
        <end position="148"/>
    </location>
</feature>
<name>A0A9Q0BE90_9HYPO</name>
<dbReference type="AlphaFoldDB" id="A0A9Q0BE90"/>
<reference evidence="2" key="2">
    <citation type="submission" date="2022-07" db="EMBL/GenBank/DDBJ databases">
        <authorList>
            <person name="Goncalves M.F.M."/>
            <person name="Hilario S."/>
            <person name="Van De Peer Y."/>
            <person name="Esteves A.C."/>
            <person name="Alves A."/>
        </authorList>
    </citation>
    <scope>NUCLEOTIDE SEQUENCE</scope>
    <source>
        <strain evidence="2">MUM 19.33</strain>
    </source>
</reference>
<protein>
    <submittedName>
        <fullName evidence="2">Uncharacterized protein</fullName>
    </submittedName>
</protein>
<reference evidence="2" key="1">
    <citation type="journal article" date="2021" name="J Fungi (Basel)">
        <title>Genomic and Metabolomic Analyses of the Marine Fungus Emericellopsis cladophorae: Insights into Saltwater Adaptability Mechanisms and Its Biosynthetic Potential.</title>
        <authorList>
            <person name="Goncalves M.F.M."/>
            <person name="Hilario S."/>
            <person name="Van de Peer Y."/>
            <person name="Esteves A.C."/>
            <person name="Alves A."/>
        </authorList>
    </citation>
    <scope>NUCLEOTIDE SEQUENCE</scope>
    <source>
        <strain evidence="2">MUM 19.33</strain>
    </source>
</reference>
<evidence type="ECO:0000256" key="1">
    <source>
        <dbReference type="SAM" id="MobiDB-lite"/>
    </source>
</evidence>
<organism evidence="2 3">
    <name type="scientific">Emericellopsis cladophorae</name>
    <dbReference type="NCBI Taxonomy" id="2686198"/>
    <lineage>
        <taxon>Eukaryota</taxon>
        <taxon>Fungi</taxon>
        <taxon>Dikarya</taxon>
        <taxon>Ascomycota</taxon>
        <taxon>Pezizomycotina</taxon>
        <taxon>Sordariomycetes</taxon>
        <taxon>Hypocreomycetidae</taxon>
        <taxon>Hypocreales</taxon>
        <taxon>Bionectriaceae</taxon>
        <taxon>Emericellopsis</taxon>
    </lineage>
</organism>
<accession>A0A9Q0BE90</accession>
<gene>
    <name evidence="2" type="ORF">J7T54_005322</name>
</gene>
<keyword evidence="3" id="KW-1185">Reference proteome</keyword>
<evidence type="ECO:0000313" key="3">
    <source>
        <dbReference type="Proteomes" id="UP001055219"/>
    </source>
</evidence>
<dbReference type="Proteomes" id="UP001055219">
    <property type="component" value="Unassembled WGS sequence"/>
</dbReference>
<feature type="compositionally biased region" description="Basic and acidic residues" evidence="1">
    <location>
        <begin position="122"/>
        <end position="138"/>
    </location>
</feature>
<sequence>MWTAMMISRNRSPSNRDKVSSDVYNIIRSFSWEHPDDPMTRTNLRWRFTEALQLLHQEQRMNPVKRDYVLDQIDGLLRPRFLHRPGWRVIAVFRECVESWCNRQMALAQQQRDCAEEGQTSEGKEGRHGEAPKGRANKDGAACSHEAALRDEDLRKMDKVFEDIEAEEASRRKMKLTNLIT</sequence>
<comment type="caution">
    <text evidence="2">The sequence shown here is derived from an EMBL/GenBank/DDBJ whole genome shotgun (WGS) entry which is preliminary data.</text>
</comment>
<evidence type="ECO:0000313" key="2">
    <source>
        <dbReference type="EMBL" id="KAI6781611.1"/>
    </source>
</evidence>
<dbReference type="RefSeq" id="XP_051362467.1">
    <property type="nucleotide sequence ID" value="XM_051506269.1"/>
</dbReference>
<dbReference type="EMBL" id="JAGIXG020000020">
    <property type="protein sequence ID" value="KAI6781611.1"/>
    <property type="molecule type" value="Genomic_DNA"/>
</dbReference>
<proteinExistence type="predicted"/>